<sequence>TLMDSPKSIIVGLLLTIERLSKALESLEQRVTLIERFQFESAATWRKKERTCSALFLQMVDKINAVEKRLDIPKEDAQIKKDQVKKKDKLNQTDNKKMKAVGSLAGASVGEQSTQTEGCGNRKGDEDKPAGGPARKESDPVDQVCKPQAAVSCGDVPESSVGNKRAEKRASTEIKC</sequence>
<keyword evidence="1" id="KW-0175">Coiled coil</keyword>
<keyword evidence="3" id="KW-1185">Reference proteome</keyword>
<dbReference type="AlphaFoldDB" id="A0A1I8AF40"/>
<evidence type="ECO:0000256" key="1">
    <source>
        <dbReference type="SAM" id="Coils"/>
    </source>
</evidence>
<evidence type="ECO:0000256" key="2">
    <source>
        <dbReference type="SAM" id="MobiDB-lite"/>
    </source>
</evidence>
<name>A0A1I8AF40_9BILA</name>
<dbReference type="WBParaSite" id="L893_g4975.t1">
    <property type="protein sequence ID" value="L893_g4975.t1"/>
    <property type="gene ID" value="L893_g4975"/>
</dbReference>
<dbReference type="Proteomes" id="UP000095287">
    <property type="component" value="Unplaced"/>
</dbReference>
<feature type="region of interest" description="Disordered" evidence="2">
    <location>
        <begin position="74"/>
        <end position="176"/>
    </location>
</feature>
<accession>A0A1I8AF40</accession>
<protein>
    <submittedName>
        <fullName evidence="4">ING domain-containing protein</fullName>
    </submittedName>
</protein>
<feature type="compositionally biased region" description="Basic and acidic residues" evidence="2">
    <location>
        <begin position="120"/>
        <end position="139"/>
    </location>
</feature>
<evidence type="ECO:0000313" key="4">
    <source>
        <dbReference type="WBParaSite" id="L893_g4975.t1"/>
    </source>
</evidence>
<evidence type="ECO:0000313" key="3">
    <source>
        <dbReference type="Proteomes" id="UP000095287"/>
    </source>
</evidence>
<organism evidence="3 4">
    <name type="scientific">Steinernema glaseri</name>
    <dbReference type="NCBI Taxonomy" id="37863"/>
    <lineage>
        <taxon>Eukaryota</taxon>
        <taxon>Metazoa</taxon>
        <taxon>Ecdysozoa</taxon>
        <taxon>Nematoda</taxon>
        <taxon>Chromadorea</taxon>
        <taxon>Rhabditida</taxon>
        <taxon>Tylenchina</taxon>
        <taxon>Panagrolaimomorpha</taxon>
        <taxon>Strongyloidoidea</taxon>
        <taxon>Steinernematidae</taxon>
        <taxon>Steinernema</taxon>
    </lineage>
</organism>
<reference evidence="4" key="1">
    <citation type="submission" date="2016-11" db="UniProtKB">
        <authorList>
            <consortium name="WormBaseParasite"/>
        </authorList>
    </citation>
    <scope>IDENTIFICATION</scope>
</reference>
<proteinExistence type="predicted"/>
<feature type="coiled-coil region" evidence="1">
    <location>
        <begin position="10"/>
        <end position="37"/>
    </location>
</feature>
<feature type="compositionally biased region" description="Basic and acidic residues" evidence="2">
    <location>
        <begin position="164"/>
        <end position="176"/>
    </location>
</feature>